<dbReference type="Gene3D" id="1.10.1740.70">
    <property type="entry name" value="ChaB"/>
    <property type="match status" value="1"/>
</dbReference>
<dbReference type="SUPFAM" id="SSF140376">
    <property type="entry name" value="ChaB-like"/>
    <property type="match status" value="1"/>
</dbReference>
<sequence length="58" mass="6731">MQYQSNLDLPLTLRGQLSELAQDLYRIVYNSALHAFGDEERAHRMAWSAIRIQAARLQ</sequence>
<dbReference type="RefSeq" id="WP_161825810.1">
    <property type="nucleotide sequence ID" value="NZ_WVIC01000024.1"/>
</dbReference>
<dbReference type="Proteomes" id="UP000607397">
    <property type="component" value="Unassembled WGS sequence"/>
</dbReference>
<evidence type="ECO:0000313" key="1">
    <source>
        <dbReference type="EMBL" id="NCJ07336.1"/>
    </source>
</evidence>
<protein>
    <submittedName>
        <fullName evidence="1">Cation transport regulator ChaB</fullName>
    </submittedName>
</protein>
<organism evidence="1 2">
    <name type="scientific">Petrachloros mirabilis ULC683</name>
    <dbReference type="NCBI Taxonomy" id="2781853"/>
    <lineage>
        <taxon>Bacteria</taxon>
        <taxon>Bacillati</taxon>
        <taxon>Cyanobacteriota</taxon>
        <taxon>Cyanophyceae</taxon>
        <taxon>Synechococcales</taxon>
        <taxon>Petrachlorosaceae</taxon>
        <taxon>Petrachloros</taxon>
        <taxon>Petrachloros mirabilis</taxon>
    </lineage>
</organism>
<name>A0A8K2A076_9CYAN</name>
<evidence type="ECO:0000313" key="2">
    <source>
        <dbReference type="Proteomes" id="UP000607397"/>
    </source>
</evidence>
<keyword evidence="2" id="KW-1185">Reference proteome</keyword>
<dbReference type="Pfam" id="PF06150">
    <property type="entry name" value="ChaB"/>
    <property type="match status" value="1"/>
</dbReference>
<dbReference type="InterPro" id="IPR037205">
    <property type="entry name" value="ChaB_sf"/>
</dbReference>
<reference evidence="1" key="1">
    <citation type="submission" date="2019-12" db="EMBL/GenBank/DDBJ databases">
        <title>High-Quality draft genome sequences of three cyanobacteria isolated from the limestone walls of the Old Cathedral of Coimbra.</title>
        <authorList>
            <person name="Tiago I."/>
            <person name="Soares F."/>
            <person name="Portugal A."/>
        </authorList>
    </citation>
    <scope>NUCLEOTIDE SEQUENCE [LARGE SCALE GENOMIC DNA]</scope>
    <source>
        <strain evidence="1">C</strain>
    </source>
</reference>
<dbReference type="InterPro" id="IPR009317">
    <property type="entry name" value="ChaB"/>
</dbReference>
<comment type="caution">
    <text evidence="1">The sequence shown here is derived from an EMBL/GenBank/DDBJ whole genome shotgun (WGS) entry which is preliminary data.</text>
</comment>
<proteinExistence type="predicted"/>
<gene>
    <name evidence="1" type="ORF">GS597_12625</name>
</gene>
<dbReference type="EMBL" id="WVIC01000024">
    <property type="protein sequence ID" value="NCJ07336.1"/>
    <property type="molecule type" value="Genomic_DNA"/>
</dbReference>
<dbReference type="AlphaFoldDB" id="A0A8K2A076"/>
<accession>A0A8K2A076</accession>